<dbReference type="PANTHER" id="PTHR42085">
    <property type="entry name" value="F-BOX DOMAIN-CONTAINING PROTEIN"/>
    <property type="match status" value="1"/>
</dbReference>
<dbReference type="AlphaFoldDB" id="A0AAE0LW66"/>
<gene>
    <name evidence="1" type="ORF">B0H64DRAFT_379291</name>
</gene>
<name>A0AAE0LW66_9PEZI</name>
<dbReference type="PANTHER" id="PTHR42085:SF2">
    <property type="entry name" value="F-BOX DOMAIN-CONTAINING PROTEIN"/>
    <property type="match status" value="1"/>
</dbReference>
<evidence type="ECO:0000313" key="1">
    <source>
        <dbReference type="EMBL" id="KAK3299853.1"/>
    </source>
</evidence>
<accession>A0AAE0LW66</accession>
<reference evidence="1" key="2">
    <citation type="submission" date="2023-06" db="EMBL/GenBank/DDBJ databases">
        <authorList>
            <consortium name="Lawrence Berkeley National Laboratory"/>
            <person name="Haridas S."/>
            <person name="Hensen N."/>
            <person name="Bonometti L."/>
            <person name="Westerberg I."/>
            <person name="Brannstrom I.O."/>
            <person name="Guillou S."/>
            <person name="Cros-Aarteil S."/>
            <person name="Calhoun S."/>
            <person name="Kuo A."/>
            <person name="Mondo S."/>
            <person name="Pangilinan J."/>
            <person name="Riley R."/>
            <person name="Labutti K."/>
            <person name="Andreopoulos B."/>
            <person name="Lipzen A."/>
            <person name="Chen C."/>
            <person name="Yanf M."/>
            <person name="Daum C."/>
            <person name="Ng V."/>
            <person name="Clum A."/>
            <person name="Steindorff A."/>
            <person name="Ohm R."/>
            <person name="Martin F."/>
            <person name="Silar P."/>
            <person name="Natvig D."/>
            <person name="Lalanne C."/>
            <person name="Gautier V."/>
            <person name="Ament-Velasquez S.L."/>
            <person name="Kruys A."/>
            <person name="Hutchinson M.I."/>
            <person name="Powell A.J."/>
            <person name="Barry K."/>
            <person name="Miller A.N."/>
            <person name="Grigoriev I.V."/>
            <person name="Debuchy R."/>
            <person name="Gladieux P."/>
            <person name="Thoren M.H."/>
            <person name="Johannesson H."/>
        </authorList>
    </citation>
    <scope>NUCLEOTIDE SEQUENCE</scope>
    <source>
        <strain evidence="1">CBS 168.71</strain>
    </source>
</reference>
<dbReference type="RefSeq" id="XP_062663367.1">
    <property type="nucleotide sequence ID" value="XM_062802643.1"/>
</dbReference>
<sequence>MTQNIHVTERQPPGRAHSVGLVGLPPHIRRRIYLHAGVARFDGHPYTYLLGGRNRSVRLVSIQLAPDPSNFQSPPTRNFAGLLRSCRALYVETAALFYSANRFVVFYSPRDSFKNLRALSPTSLASLTSLKIVLNQSCDEPIDPSRFPPYCWCWDHPDESWSANHHCFKDRWPRHGAQPRDGQHRRPLLDHPPASHLTVSTSAEHEVQAMTGEWSDAVASISPHIGIGRLELFFVCDIDPQNTYALEAARLALAPVTLFPRLRDCHVRLSKKPSYALQQVAQAAVLQACDKASPARLGPADLKRSSALTNLPPELRVRILEYTDLITPWKEVTWSRQHRGYQLVQSLCSAFSSRDNGKCPADVHNGCRLHRCDPDLDADLGYAPLTGCCFCRVRHSAASFACNCWAPPTYLFLICRTLYQDAEFVFFSRNRFIVHDFHAREPCTSTESYYPFDRLAASEFLRDIIPTHCLAHLRFLELVFPPYVPHGWPGKDHPAILDWVATVGWARSRINAPALTLRVVMADFHTGPATGRTVMTEALVDGIGIGQSCIFNPLKPLIREEGGLANFYMQVAHPARWTEDFLYLVHRAEVTGDHEFLERLHRDFNEAIERRVRGPAGLRRGNRDNAEPSESTWQRWRGVDLHSA</sequence>
<reference evidence="1" key="1">
    <citation type="journal article" date="2023" name="Mol. Phylogenet. Evol.">
        <title>Genome-scale phylogeny and comparative genomics of the fungal order Sordariales.</title>
        <authorList>
            <person name="Hensen N."/>
            <person name="Bonometti L."/>
            <person name="Westerberg I."/>
            <person name="Brannstrom I.O."/>
            <person name="Guillou S."/>
            <person name="Cros-Aarteil S."/>
            <person name="Calhoun S."/>
            <person name="Haridas S."/>
            <person name="Kuo A."/>
            <person name="Mondo S."/>
            <person name="Pangilinan J."/>
            <person name="Riley R."/>
            <person name="LaButti K."/>
            <person name="Andreopoulos B."/>
            <person name="Lipzen A."/>
            <person name="Chen C."/>
            <person name="Yan M."/>
            <person name="Daum C."/>
            <person name="Ng V."/>
            <person name="Clum A."/>
            <person name="Steindorff A."/>
            <person name="Ohm R.A."/>
            <person name="Martin F."/>
            <person name="Silar P."/>
            <person name="Natvig D.O."/>
            <person name="Lalanne C."/>
            <person name="Gautier V."/>
            <person name="Ament-Velasquez S.L."/>
            <person name="Kruys A."/>
            <person name="Hutchinson M.I."/>
            <person name="Powell A.J."/>
            <person name="Barry K."/>
            <person name="Miller A.N."/>
            <person name="Grigoriev I.V."/>
            <person name="Debuchy R."/>
            <person name="Gladieux P."/>
            <person name="Hiltunen Thoren M."/>
            <person name="Johannesson H."/>
        </authorList>
    </citation>
    <scope>NUCLEOTIDE SEQUENCE</scope>
    <source>
        <strain evidence="1">CBS 168.71</strain>
    </source>
</reference>
<evidence type="ECO:0000313" key="2">
    <source>
        <dbReference type="Proteomes" id="UP001278766"/>
    </source>
</evidence>
<evidence type="ECO:0008006" key="3">
    <source>
        <dbReference type="Google" id="ProtNLM"/>
    </source>
</evidence>
<dbReference type="GeneID" id="87839591"/>
<protein>
    <recommendedName>
        <fullName evidence="3">F-box domain-containing protein</fullName>
    </recommendedName>
</protein>
<keyword evidence="2" id="KW-1185">Reference proteome</keyword>
<dbReference type="EMBL" id="JAUEPN010000001">
    <property type="protein sequence ID" value="KAK3299853.1"/>
    <property type="molecule type" value="Genomic_DNA"/>
</dbReference>
<organism evidence="1 2">
    <name type="scientific">Chaetomium fimeti</name>
    <dbReference type="NCBI Taxonomy" id="1854472"/>
    <lineage>
        <taxon>Eukaryota</taxon>
        <taxon>Fungi</taxon>
        <taxon>Dikarya</taxon>
        <taxon>Ascomycota</taxon>
        <taxon>Pezizomycotina</taxon>
        <taxon>Sordariomycetes</taxon>
        <taxon>Sordariomycetidae</taxon>
        <taxon>Sordariales</taxon>
        <taxon>Chaetomiaceae</taxon>
        <taxon>Chaetomium</taxon>
    </lineage>
</organism>
<dbReference type="InterPro" id="IPR038883">
    <property type="entry name" value="AN11006-like"/>
</dbReference>
<proteinExistence type="predicted"/>
<dbReference type="Proteomes" id="UP001278766">
    <property type="component" value="Unassembled WGS sequence"/>
</dbReference>
<comment type="caution">
    <text evidence="1">The sequence shown here is derived from an EMBL/GenBank/DDBJ whole genome shotgun (WGS) entry which is preliminary data.</text>
</comment>